<feature type="region of interest" description="Disordered" evidence="6">
    <location>
        <begin position="455"/>
        <end position="507"/>
    </location>
</feature>
<dbReference type="GO" id="GO:0006281">
    <property type="term" value="P:DNA repair"/>
    <property type="evidence" value="ECO:0007669"/>
    <property type="project" value="UniProtKB-KW"/>
</dbReference>
<feature type="region of interest" description="Disordered" evidence="6">
    <location>
        <begin position="575"/>
        <end position="628"/>
    </location>
</feature>
<keyword evidence="3" id="KW-0227">DNA damage</keyword>
<feature type="compositionally biased region" description="Polar residues" evidence="6">
    <location>
        <begin position="578"/>
        <end position="593"/>
    </location>
</feature>
<dbReference type="InParanoid" id="A0A165EJZ7"/>
<gene>
    <name evidence="7" type="ORF">CALCODRAFT_485070</name>
</gene>
<dbReference type="GO" id="GO:0000077">
    <property type="term" value="P:DNA damage checkpoint signaling"/>
    <property type="evidence" value="ECO:0007669"/>
    <property type="project" value="InterPro"/>
</dbReference>
<dbReference type="PANTHER" id="PTHR10870:SF0">
    <property type="entry name" value="CELL CYCLE CHECKPOINT PROTEIN RAD1"/>
    <property type="match status" value="1"/>
</dbReference>
<keyword evidence="8" id="KW-1185">Reference proteome</keyword>
<evidence type="ECO:0000313" key="7">
    <source>
        <dbReference type="EMBL" id="KZT55023.1"/>
    </source>
</evidence>
<evidence type="ECO:0000256" key="4">
    <source>
        <dbReference type="ARBA" id="ARBA00023204"/>
    </source>
</evidence>
<dbReference type="GO" id="GO:0030896">
    <property type="term" value="C:checkpoint clamp complex"/>
    <property type="evidence" value="ECO:0007669"/>
    <property type="project" value="TreeGrafter"/>
</dbReference>
<dbReference type="Gene3D" id="3.70.10.10">
    <property type="match status" value="1"/>
</dbReference>
<keyword evidence="5" id="KW-0539">Nucleus</keyword>
<accession>A0A165EJZ7</accession>
<dbReference type="AlphaFoldDB" id="A0A165EJZ7"/>
<name>A0A165EJZ7_9BASI</name>
<comment type="similarity">
    <text evidence="2">Belongs to the rad1 family.</text>
</comment>
<keyword evidence="4" id="KW-0234">DNA repair</keyword>
<evidence type="ECO:0000256" key="2">
    <source>
        <dbReference type="ARBA" id="ARBA00010991"/>
    </source>
</evidence>
<feature type="region of interest" description="Disordered" evidence="6">
    <location>
        <begin position="523"/>
        <end position="543"/>
    </location>
</feature>
<organism evidence="7 8">
    <name type="scientific">Calocera cornea HHB12733</name>
    <dbReference type="NCBI Taxonomy" id="1353952"/>
    <lineage>
        <taxon>Eukaryota</taxon>
        <taxon>Fungi</taxon>
        <taxon>Dikarya</taxon>
        <taxon>Basidiomycota</taxon>
        <taxon>Agaricomycotina</taxon>
        <taxon>Dacrymycetes</taxon>
        <taxon>Dacrymycetales</taxon>
        <taxon>Dacrymycetaceae</taxon>
        <taxon>Calocera</taxon>
    </lineage>
</organism>
<dbReference type="PANTHER" id="PTHR10870">
    <property type="entry name" value="CELL CYCLE CHECKPOINT PROTEIN RAD1"/>
    <property type="match status" value="1"/>
</dbReference>
<evidence type="ECO:0000256" key="6">
    <source>
        <dbReference type="SAM" id="MobiDB-lite"/>
    </source>
</evidence>
<proteinExistence type="inferred from homology"/>
<evidence type="ECO:0000256" key="3">
    <source>
        <dbReference type="ARBA" id="ARBA00022763"/>
    </source>
</evidence>
<protein>
    <submittedName>
        <fullName evidence="7">Uncharacterized protein</fullName>
    </submittedName>
</protein>
<evidence type="ECO:0000256" key="1">
    <source>
        <dbReference type="ARBA" id="ARBA00004123"/>
    </source>
</evidence>
<comment type="subcellular location">
    <subcellularLocation>
        <location evidence="1">Nucleus</location>
    </subcellularLocation>
</comment>
<feature type="compositionally biased region" description="Basic and acidic residues" evidence="6">
    <location>
        <begin position="477"/>
        <end position="487"/>
    </location>
</feature>
<sequence>MTTNAQTTSYDPVIRFRSSGPRIAPDGPRIRELAHTHIPEFVQKTYDVLIHFWNLNPTANTLNVDVLKEGLIRKSRLLNPYIRFYYFISLSYRHPRVLEAAIQGVFDECELLWQRNIRPPLLSSAAGLDLDCLPAGYFVGLNFLEWKPRLACPKPNMVDDEGGLSLWADVQGKRQQVVVPPQDVLRLLYGQLAVSMLEGLGVAPSVSDQGEEHKAQVQKRLHTVKVLWDTIHETAQLLGLDVWPANLQLRLVRDIRYAAEGCILQSLSPEDTILNGRRTPQIFRFYALGRLPALYSNVPSGIRSKWDPTHWFEEDKPEIDRQSSDYVYQLIFSQYSPSILMSTLVDPQWVLPASKDSMELYLLYATDHLGTFYTAYSLQDYASAPAQMHEDALRALKHIHALVHRDFQTLRYVLPDVRQIPAFVRQQVRQAYGYTGRVIRKDMIQQVKRSYYEITPNRNHDGSKGLPNGTSTLLNSRGDDNARRSKPDVLPPVLSDKEPPGPAPEENQVLDIEQHNSVIGTQSTPAADSAIDDPGWNSNADASQTAGIHAGKDAVDHNAPENDDADVLANEARPVTAHASQPPGTTASTTSLEPAQEHLSTVERPRKRRRRSSTSSSQRNDGDDNLRVIAVRNPKPNSTVGEVSHTIPVQDDPRRRVLQWYYAGADFETPIWISLKIVHMRPKEKVKLYDPKLGAKAWRLFDAVVLHPLEVTAALGFRAKASDTFVMARILSTVFWDGAEKASCCISSDGMQLAVTEGTSVYASINVKKNCFESFAYHLFQKHGDGETRLRLPVFFSVLDSVGSAGGIRRPNRGMTQFLQEYDIGTMSHDSLLKWLGRSEKTTLHLSWDGLGYDMELTLKAPGWPRATFRFPMLPTIVAPNALKFAGKNLTARFVIDSTKLVDALGLLREECSEVVISCHIPTEDESDKASGNSDDPDEIESFDFSPSVFVRAQPHGQPKHRLFVEMKRDEFDSLIVIRPISYSYNRLQLYHAYDALKKGRKAIMQIDDTGCLSIKIDIPYPRQTIVRCGDLHLFHGKGVFELLLAPM</sequence>
<dbReference type="EMBL" id="KV424002">
    <property type="protein sequence ID" value="KZT55023.1"/>
    <property type="molecule type" value="Genomic_DNA"/>
</dbReference>
<dbReference type="Proteomes" id="UP000076842">
    <property type="component" value="Unassembled WGS sequence"/>
</dbReference>
<evidence type="ECO:0000256" key="5">
    <source>
        <dbReference type="ARBA" id="ARBA00023242"/>
    </source>
</evidence>
<dbReference type="InterPro" id="IPR003021">
    <property type="entry name" value="Rad1_Rec1_Rad17"/>
</dbReference>
<dbReference type="Pfam" id="PF02144">
    <property type="entry name" value="Rad1"/>
    <property type="match status" value="1"/>
</dbReference>
<reference evidence="7 8" key="1">
    <citation type="journal article" date="2016" name="Mol. Biol. Evol.">
        <title>Comparative Genomics of Early-Diverging Mushroom-Forming Fungi Provides Insights into the Origins of Lignocellulose Decay Capabilities.</title>
        <authorList>
            <person name="Nagy L.G."/>
            <person name="Riley R."/>
            <person name="Tritt A."/>
            <person name="Adam C."/>
            <person name="Daum C."/>
            <person name="Floudas D."/>
            <person name="Sun H."/>
            <person name="Yadav J.S."/>
            <person name="Pangilinan J."/>
            <person name="Larsson K.H."/>
            <person name="Matsuura K."/>
            <person name="Barry K."/>
            <person name="Labutti K."/>
            <person name="Kuo R."/>
            <person name="Ohm R.A."/>
            <person name="Bhattacharya S.S."/>
            <person name="Shirouzu T."/>
            <person name="Yoshinaga Y."/>
            <person name="Martin F.M."/>
            <person name="Grigoriev I.V."/>
            <person name="Hibbett D.S."/>
        </authorList>
    </citation>
    <scope>NUCLEOTIDE SEQUENCE [LARGE SCALE GENOMIC DNA]</scope>
    <source>
        <strain evidence="7 8">HHB12733</strain>
    </source>
</reference>
<evidence type="ECO:0000313" key="8">
    <source>
        <dbReference type="Proteomes" id="UP000076842"/>
    </source>
</evidence>